<feature type="compositionally biased region" description="Basic and acidic residues" evidence="2">
    <location>
        <begin position="237"/>
        <end position="247"/>
    </location>
</feature>
<protein>
    <submittedName>
        <fullName evidence="4">Uncharacterized protein, isoform C</fullName>
    </submittedName>
</protein>
<keyword evidence="3" id="KW-0472">Membrane</keyword>
<feature type="transmembrane region" description="Helical" evidence="3">
    <location>
        <begin position="12"/>
        <end position="33"/>
    </location>
</feature>
<feature type="region of interest" description="Disordered" evidence="2">
    <location>
        <begin position="332"/>
        <end position="585"/>
    </location>
</feature>
<keyword evidence="5" id="KW-1185">Reference proteome</keyword>
<sequence length="585" mass="63983">MSSTRFARTGRVRLCILMSMFLVLIMMIVIYQMSQHQLDESRAFQEGLSVQMQSLTAEKLTAEKRMSLLRTEKMSLQEKYEGQLAEAAQKQQETERALQEKFEGQLEKHKLLEIKYADLEAECVNSKKKHIADTNTFDQKLQKLLADVHKDKAIKEQEVAGWKEKLEKLQRDSERKIHALESSLTEFKANCHYVPKVQPAEAPAHGHQDSQPQQQLNKPAEQTPTTHHSSPGQVAHSIEKPRNEKSFDAQVQVSDGLYRIGGGVNLLETNPKQNQTTSATNNTTKGLGGGIMEQEPQKEQQPLLPFAVRNNHSLILNSVENFQIVPKVLSEKQQQEEPQLADGQVSPLSAPRKSSTPAPNASVAPKIVSSSSSGLPPLAVPPAKPERKLPENVAPIPDNFEDTKVDGKGDAVDVDTAAEELPKNENNNRYANAVNDLENNRNLGVAPKPLEDSGAHEVKDALNEPSFNLPAAGGGQNLFDGELPAPGPGPVPDEPAKQMADQLAAGGAGGGEGVEGDDDDDVGDVAVKQPQHLLENDNLNNEIMADQGKEFPEGIHLEDGMDEDPDEDDYSNAAARKKGGEAVRN</sequence>
<feature type="coiled-coil region" evidence="1">
    <location>
        <begin position="52"/>
        <end position="183"/>
    </location>
</feature>
<dbReference type="InParanoid" id="A0A0P9C7S9"/>
<accession>A0A0P9C7S9</accession>
<feature type="compositionally biased region" description="Polar residues" evidence="2">
    <location>
        <begin position="209"/>
        <end position="232"/>
    </location>
</feature>
<dbReference type="AlphaFoldDB" id="A0A0P9C7S9"/>
<feature type="region of interest" description="Disordered" evidence="2">
    <location>
        <begin position="200"/>
        <end position="247"/>
    </location>
</feature>
<evidence type="ECO:0000256" key="1">
    <source>
        <dbReference type="SAM" id="Coils"/>
    </source>
</evidence>
<dbReference type="SMR" id="A0A0P9C7S9"/>
<dbReference type="EMBL" id="CH902617">
    <property type="protein sequence ID" value="KPU79586.1"/>
    <property type="molecule type" value="Genomic_DNA"/>
</dbReference>
<keyword evidence="3" id="KW-0812">Transmembrane</keyword>
<proteinExistence type="predicted"/>
<evidence type="ECO:0000256" key="2">
    <source>
        <dbReference type="SAM" id="MobiDB-lite"/>
    </source>
</evidence>
<dbReference type="GeneID" id="6499940"/>
<feature type="compositionally biased region" description="Low complexity" evidence="2">
    <location>
        <begin position="424"/>
        <end position="435"/>
    </location>
</feature>
<evidence type="ECO:0000256" key="3">
    <source>
        <dbReference type="SAM" id="Phobius"/>
    </source>
</evidence>
<reference evidence="4 5" key="1">
    <citation type="journal article" date="2007" name="Nature">
        <title>Evolution of genes and genomes on the Drosophila phylogeny.</title>
        <authorList>
            <consortium name="Drosophila 12 Genomes Consortium"/>
            <person name="Clark A.G."/>
            <person name="Eisen M.B."/>
            <person name="Smith D.R."/>
            <person name="Bergman C.M."/>
            <person name="Oliver B."/>
            <person name="Markow T.A."/>
            <person name="Kaufman T.C."/>
            <person name="Kellis M."/>
            <person name="Gelbart W."/>
            <person name="Iyer V.N."/>
            <person name="Pollard D.A."/>
            <person name="Sackton T.B."/>
            <person name="Larracuente A.M."/>
            <person name="Singh N.D."/>
            <person name="Abad J.P."/>
            <person name="Abt D.N."/>
            <person name="Adryan B."/>
            <person name="Aguade M."/>
            <person name="Akashi H."/>
            <person name="Anderson W.W."/>
            <person name="Aquadro C.F."/>
            <person name="Ardell D.H."/>
            <person name="Arguello R."/>
            <person name="Artieri C.G."/>
            <person name="Barbash D.A."/>
            <person name="Barker D."/>
            <person name="Barsanti P."/>
            <person name="Batterham P."/>
            <person name="Batzoglou S."/>
            <person name="Begun D."/>
            <person name="Bhutkar A."/>
            <person name="Blanco E."/>
            <person name="Bosak S.A."/>
            <person name="Bradley R.K."/>
            <person name="Brand A.D."/>
            <person name="Brent M.R."/>
            <person name="Brooks A.N."/>
            <person name="Brown R.H."/>
            <person name="Butlin R.K."/>
            <person name="Caggese C."/>
            <person name="Calvi B.R."/>
            <person name="Bernardo de Carvalho A."/>
            <person name="Caspi A."/>
            <person name="Castrezana S."/>
            <person name="Celniker S.E."/>
            <person name="Chang J.L."/>
            <person name="Chapple C."/>
            <person name="Chatterji S."/>
            <person name="Chinwalla A."/>
            <person name="Civetta A."/>
            <person name="Clifton S.W."/>
            <person name="Comeron J.M."/>
            <person name="Costello J.C."/>
            <person name="Coyne J.A."/>
            <person name="Daub J."/>
            <person name="David R.G."/>
            <person name="Delcher A.L."/>
            <person name="Delehaunty K."/>
            <person name="Do C.B."/>
            <person name="Ebling H."/>
            <person name="Edwards K."/>
            <person name="Eickbush T."/>
            <person name="Evans J.D."/>
            <person name="Filipski A."/>
            <person name="Findeiss S."/>
            <person name="Freyhult E."/>
            <person name="Fulton L."/>
            <person name="Fulton R."/>
            <person name="Garcia A.C."/>
            <person name="Gardiner A."/>
            <person name="Garfield D.A."/>
            <person name="Garvin B.E."/>
            <person name="Gibson G."/>
            <person name="Gilbert D."/>
            <person name="Gnerre S."/>
            <person name="Godfrey J."/>
            <person name="Good R."/>
            <person name="Gotea V."/>
            <person name="Gravely B."/>
            <person name="Greenberg A.J."/>
            <person name="Griffiths-Jones S."/>
            <person name="Gross S."/>
            <person name="Guigo R."/>
            <person name="Gustafson E.A."/>
            <person name="Haerty W."/>
            <person name="Hahn M.W."/>
            <person name="Halligan D.L."/>
            <person name="Halpern A.L."/>
            <person name="Halter G.M."/>
            <person name="Han M.V."/>
            <person name="Heger A."/>
            <person name="Hillier L."/>
            <person name="Hinrichs A.S."/>
            <person name="Holmes I."/>
            <person name="Hoskins R.A."/>
            <person name="Hubisz M.J."/>
            <person name="Hultmark D."/>
            <person name="Huntley M.A."/>
            <person name="Jaffe D.B."/>
            <person name="Jagadeeshan S."/>
            <person name="Jeck W.R."/>
            <person name="Johnson J."/>
            <person name="Jones C.D."/>
            <person name="Jordan W.C."/>
            <person name="Karpen G.H."/>
            <person name="Kataoka E."/>
            <person name="Keightley P.D."/>
            <person name="Kheradpour P."/>
            <person name="Kirkness E.F."/>
            <person name="Koerich L.B."/>
            <person name="Kristiansen K."/>
            <person name="Kudrna D."/>
            <person name="Kulathinal R.J."/>
            <person name="Kumar S."/>
            <person name="Kwok R."/>
            <person name="Lander E."/>
            <person name="Langley C.H."/>
            <person name="Lapoint R."/>
            <person name="Lazzaro B.P."/>
            <person name="Lee S.J."/>
            <person name="Levesque L."/>
            <person name="Li R."/>
            <person name="Lin C.F."/>
            <person name="Lin M.F."/>
            <person name="Lindblad-Toh K."/>
            <person name="Llopart A."/>
            <person name="Long M."/>
            <person name="Low L."/>
            <person name="Lozovsky E."/>
            <person name="Lu J."/>
            <person name="Luo M."/>
            <person name="Machado C.A."/>
            <person name="Makalowski W."/>
            <person name="Marzo M."/>
            <person name="Matsuda M."/>
            <person name="Matzkin L."/>
            <person name="McAllister B."/>
            <person name="McBride C.S."/>
            <person name="McKernan B."/>
            <person name="McKernan K."/>
            <person name="Mendez-Lago M."/>
            <person name="Minx P."/>
            <person name="Mollenhauer M.U."/>
            <person name="Montooth K."/>
            <person name="Mount S.M."/>
            <person name="Mu X."/>
            <person name="Myers E."/>
            <person name="Negre B."/>
            <person name="Newfeld S."/>
            <person name="Nielsen R."/>
            <person name="Noor M.A."/>
            <person name="O'Grady P."/>
            <person name="Pachter L."/>
            <person name="Papaceit M."/>
            <person name="Parisi M.J."/>
            <person name="Parisi M."/>
            <person name="Parts L."/>
            <person name="Pedersen J.S."/>
            <person name="Pesole G."/>
            <person name="Phillippy A.M."/>
            <person name="Ponting C.P."/>
            <person name="Pop M."/>
            <person name="Porcelli D."/>
            <person name="Powell J.R."/>
            <person name="Prohaska S."/>
            <person name="Pruitt K."/>
            <person name="Puig M."/>
            <person name="Quesneville H."/>
            <person name="Ram K.R."/>
            <person name="Rand D."/>
            <person name="Rasmussen M.D."/>
            <person name="Reed L.K."/>
            <person name="Reenan R."/>
            <person name="Reily A."/>
            <person name="Remington K.A."/>
            <person name="Rieger T.T."/>
            <person name="Ritchie M.G."/>
            <person name="Robin C."/>
            <person name="Rogers Y.H."/>
            <person name="Rohde C."/>
            <person name="Rozas J."/>
            <person name="Rubenfield M.J."/>
            <person name="Ruiz A."/>
            <person name="Russo S."/>
            <person name="Salzberg S.L."/>
            <person name="Sanchez-Gracia A."/>
            <person name="Saranga D.J."/>
            <person name="Sato H."/>
            <person name="Schaeffer S.W."/>
            <person name="Schatz M.C."/>
            <person name="Schlenke T."/>
            <person name="Schwartz R."/>
            <person name="Segarra C."/>
            <person name="Singh R.S."/>
            <person name="Sirot L."/>
            <person name="Sirota M."/>
            <person name="Sisneros N.B."/>
            <person name="Smith C.D."/>
            <person name="Smith T.F."/>
            <person name="Spieth J."/>
            <person name="Stage D.E."/>
            <person name="Stark A."/>
            <person name="Stephan W."/>
            <person name="Strausberg R.L."/>
            <person name="Strempel S."/>
            <person name="Sturgill D."/>
            <person name="Sutton G."/>
            <person name="Sutton G.G."/>
            <person name="Tao W."/>
            <person name="Teichmann S."/>
            <person name="Tobari Y.N."/>
            <person name="Tomimura Y."/>
            <person name="Tsolas J.M."/>
            <person name="Valente V.L."/>
            <person name="Venter E."/>
            <person name="Venter J.C."/>
            <person name="Vicario S."/>
            <person name="Vieira F.G."/>
            <person name="Vilella A.J."/>
            <person name="Villasante A."/>
            <person name="Walenz B."/>
            <person name="Wang J."/>
            <person name="Wasserman M."/>
            <person name="Watts T."/>
            <person name="Wilson D."/>
            <person name="Wilson R.K."/>
            <person name="Wing R.A."/>
            <person name="Wolfner M.F."/>
            <person name="Wong A."/>
            <person name="Wong G.K."/>
            <person name="Wu C.I."/>
            <person name="Wu G."/>
            <person name="Yamamoto D."/>
            <person name="Yang H.P."/>
            <person name="Yang S.P."/>
            <person name="Yorke J.A."/>
            <person name="Yoshida K."/>
            <person name="Zdobnov E."/>
            <person name="Zhang P."/>
            <person name="Zhang Y."/>
            <person name="Zimin A.V."/>
            <person name="Baldwin J."/>
            <person name="Abdouelleil A."/>
            <person name="Abdulkadir J."/>
            <person name="Abebe A."/>
            <person name="Abera B."/>
            <person name="Abreu J."/>
            <person name="Acer S.C."/>
            <person name="Aftuck L."/>
            <person name="Alexander A."/>
            <person name="An P."/>
            <person name="Anderson E."/>
            <person name="Anderson S."/>
            <person name="Arachi H."/>
            <person name="Azer M."/>
            <person name="Bachantsang P."/>
            <person name="Barry A."/>
            <person name="Bayul T."/>
            <person name="Berlin A."/>
            <person name="Bessette D."/>
            <person name="Bloom T."/>
            <person name="Blye J."/>
            <person name="Boguslavskiy L."/>
            <person name="Bonnet C."/>
            <person name="Boukhgalter B."/>
            <person name="Bourzgui I."/>
            <person name="Brown A."/>
            <person name="Cahill P."/>
            <person name="Channer S."/>
            <person name="Cheshatsang Y."/>
            <person name="Chuda L."/>
            <person name="Citroen M."/>
            <person name="Collymore A."/>
            <person name="Cooke P."/>
            <person name="Costello M."/>
            <person name="D'Aco K."/>
            <person name="Daza R."/>
            <person name="De Haan G."/>
            <person name="DeGray S."/>
            <person name="DeMaso C."/>
            <person name="Dhargay N."/>
            <person name="Dooley K."/>
            <person name="Dooley E."/>
            <person name="Doricent M."/>
            <person name="Dorje P."/>
            <person name="Dorjee K."/>
            <person name="Dupes A."/>
            <person name="Elong R."/>
            <person name="Falk J."/>
            <person name="Farina A."/>
            <person name="Faro S."/>
            <person name="Ferguson D."/>
            <person name="Fisher S."/>
            <person name="Foley C.D."/>
            <person name="Franke A."/>
            <person name="Friedrich D."/>
            <person name="Gadbois L."/>
            <person name="Gearin G."/>
            <person name="Gearin C.R."/>
            <person name="Giannoukos G."/>
            <person name="Goode T."/>
            <person name="Graham J."/>
            <person name="Grandbois E."/>
            <person name="Grewal S."/>
            <person name="Gyaltsen K."/>
            <person name="Hafez N."/>
            <person name="Hagos B."/>
            <person name="Hall J."/>
            <person name="Henson C."/>
            <person name="Hollinger A."/>
            <person name="Honan T."/>
            <person name="Huard M.D."/>
            <person name="Hughes L."/>
            <person name="Hurhula B."/>
            <person name="Husby M.E."/>
            <person name="Kamat A."/>
            <person name="Kanga B."/>
            <person name="Kashin S."/>
            <person name="Khazanovich D."/>
            <person name="Kisner P."/>
            <person name="Lance K."/>
            <person name="Lara M."/>
            <person name="Lee W."/>
            <person name="Lennon N."/>
            <person name="Letendre F."/>
            <person name="LeVine R."/>
            <person name="Lipovsky A."/>
            <person name="Liu X."/>
            <person name="Liu J."/>
            <person name="Liu S."/>
            <person name="Lokyitsang T."/>
            <person name="Lokyitsang Y."/>
            <person name="Lubonja R."/>
            <person name="Lui A."/>
            <person name="MacDonald P."/>
            <person name="Magnisalis V."/>
            <person name="Maru K."/>
            <person name="Matthews C."/>
            <person name="McCusker W."/>
            <person name="McDonough S."/>
            <person name="Mehta T."/>
            <person name="Meldrim J."/>
            <person name="Meneus L."/>
            <person name="Mihai O."/>
            <person name="Mihalev A."/>
            <person name="Mihova T."/>
            <person name="Mittelman R."/>
            <person name="Mlenga V."/>
            <person name="Montmayeur A."/>
            <person name="Mulrain L."/>
            <person name="Navidi A."/>
            <person name="Naylor J."/>
            <person name="Negash T."/>
            <person name="Nguyen T."/>
            <person name="Nguyen N."/>
            <person name="Nicol R."/>
            <person name="Norbu C."/>
            <person name="Norbu N."/>
            <person name="Novod N."/>
            <person name="O'Neill B."/>
            <person name="Osman S."/>
            <person name="Markiewicz E."/>
            <person name="Oyono O.L."/>
            <person name="Patti C."/>
            <person name="Phunkhang P."/>
            <person name="Pierre F."/>
            <person name="Priest M."/>
            <person name="Raghuraman S."/>
            <person name="Rege F."/>
            <person name="Reyes R."/>
            <person name="Rise C."/>
            <person name="Rogov P."/>
            <person name="Ross K."/>
            <person name="Ryan E."/>
            <person name="Settipalli S."/>
            <person name="Shea T."/>
            <person name="Sherpa N."/>
            <person name="Shi L."/>
            <person name="Shih D."/>
            <person name="Sparrow T."/>
            <person name="Spaulding J."/>
            <person name="Stalker J."/>
            <person name="Stange-Thomann N."/>
            <person name="Stavropoulos S."/>
            <person name="Stone C."/>
            <person name="Strader C."/>
            <person name="Tesfaye S."/>
            <person name="Thomson T."/>
            <person name="Thoulutsang Y."/>
            <person name="Thoulutsang D."/>
            <person name="Topham K."/>
            <person name="Topping I."/>
            <person name="Tsamla T."/>
            <person name="Vassiliev H."/>
            <person name="Vo A."/>
            <person name="Wangchuk T."/>
            <person name="Wangdi T."/>
            <person name="Weiand M."/>
            <person name="Wilkinson J."/>
            <person name="Wilson A."/>
            <person name="Yadav S."/>
            <person name="Young G."/>
            <person name="Yu Q."/>
            <person name="Zembek L."/>
            <person name="Zhong D."/>
            <person name="Zimmer A."/>
            <person name="Zwirko Z."/>
            <person name="Jaffe D.B."/>
            <person name="Alvarez P."/>
            <person name="Brockman W."/>
            <person name="Butler J."/>
            <person name="Chin C."/>
            <person name="Gnerre S."/>
            <person name="Grabherr M."/>
            <person name="Kleber M."/>
            <person name="Mauceli E."/>
            <person name="MacCallum I."/>
        </authorList>
    </citation>
    <scope>NUCLEOTIDE SEQUENCE [LARGE SCALE GENOMIC DNA]</scope>
    <source>
        <strain evidence="5">Tucson 14024-0371.13</strain>
    </source>
</reference>
<feature type="compositionally biased region" description="Basic and acidic residues" evidence="2">
    <location>
        <begin position="401"/>
        <end position="411"/>
    </location>
</feature>
<keyword evidence="3" id="KW-1133">Transmembrane helix</keyword>
<feature type="compositionally biased region" description="Basic and acidic residues" evidence="2">
    <location>
        <begin position="547"/>
        <end position="559"/>
    </location>
</feature>
<feature type="compositionally biased region" description="Acidic residues" evidence="2">
    <location>
        <begin position="514"/>
        <end position="523"/>
    </location>
</feature>
<dbReference type="OrthoDB" id="6288648at2759"/>
<gene>
    <name evidence="4" type="primary">Dana\GF17153</name>
    <name evidence="4" type="synonym">dana_GLEANR_18419</name>
    <name evidence="4" type="ORF">GF17153</name>
</gene>
<feature type="compositionally biased region" description="Basic and acidic residues" evidence="2">
    <location>
        <begin position="449"/>
        <end position="462"/>
    </location>
</feature>
<name>A0A0P9C7S9_DROAN</name>
<keyword evidence="1" id="KW-0175">Coiled coil</keyword>
<evidence type="ECO:0000313" key="5">
    <source>
        <dbReference type="Proteomes" id="UP000007801"/>
    </source>
</evidence>
<feature type="compositionally biased region" description="Acidic residues" evidence="2">
    <location>
        <begin position="560"/>
        <end position="570"/>
    </location>
</feature>
<evidence type="ECO:0000313" key="4">
    <source>
        <dbReference type="EMBL" id="KPU79586.1"/>
    </source>
</evidence>
<dbReference type="Proteomes" id="UP000007801">
    <property type="component" value="Unassembled WGS sequence"/>
</dbReference>
<organism evidence="4 5">
    <name type="scientific">Drosophila ananassae</name>
    <name type="common">Fruit fly</name>
    <dbReference type="NCBI Taxonomy" id="7217"/>
    <lineage>
        <taxon>Eukaryota</taxon>
        <taxon>Metazoa</taxon>
        <taxon>Ecdysozoa</taxon>
        <taxon>Arthropoda</taxon>
        <taxon>Hexapoda</taxon>
        <taxon>Insecta</taxon>
        <taxon>Pterygota</taxon>
        <taxon>Neoptera</taxon>
        <taxon>Endopterygota</taxon>
        <taxon>Diptera</taxon>
        <taxon>Brachycera</taxon>
        <taxon>Muscomorpha</taxon>
        <taxon>Ephydroidea</taxon>
        <taxon>Drosophilidae</taxon>
        <taxon>Drosophila</taxon>
        <taxon>Sophophora</taxon>
    </lineage>
</organism>